<protein>
    <submittedName>
        <fullName evidence="5">Dihydrofolate reductase family protein</fullName>
    </submittedName>
</protein>
<keyword evidence="2" id="KW-0521">NADP</keyword>
<keyword evidence="6" id="KW-1185">Reference proteome</keyword>
<keyword evidence="3" id="KW-0560">Oxidoreductase</keyword>
<reference evidence="5 6" key="1">
    <citation type="journal article" date="2021" name="Microorganisms">
        <title>Genome Evolution of Filamentous Cyanobacterium Nostoc Species: From Facultative Symbiosis to Free Living.</title>
        <authorList>
            <person name="Huo D."/>
            <person name="Li H."/>
            <person name="Cai F."/>
            <person name="Guo X."/>
            <person name="Qiao Z."/>
            <person name="Wang W."/>
            <person name="Yu G."/>
            <person name="Li R."/>
        </authorList>
    </citation>
    <scope>NUCLEOTIDE SEQUENCE [LARGE SCALE GENOMIC DNA]</scope>
    <source>
        <strain evidence="5 6">CHAB 5714</strain>
    </source>
</reference>
<dbReference type="Proteomes" id="UP001199525">
    <property type="component" value="Unassembled WGS sequence"/>
</dbReference>
<name>A0ABS8ILU1_9NOSO</name>
<evidence type="ECO:0000256" key="3">
    <source>
        <dbReference type="ARBA" id="ARBA00023002"/>
    </source>
</evidence>
<dbReference type="InterPro" id="IPR024072">
    <property type="entry name" value="DHFR-like_dom_sf"/>
</dbReference>
<comment type="caution">
    <text evidence="5">The sequence shown here is derived from an EMBL/GenBank/DDBJ whole genome shotgun (WGS) entry which is preliminary data.</text>
</comment>
<gene>
    <name evidence="5" type="ORF">LC586_37955</name>
</gene>
<accession>A0ABS8ILU1</accession>
<dbReference type="EMBL" id="JAIVFQ010000155">
    <property type="protein sequence ID" value="MCC5604771.1"/>
    <property type="molecule type" value="Genomic_DNA"/>
</dbReference>
<dbReference type="Gene3D" id="3.40.430.10">
    <property type="entry name" value="Dihydrofolate Reductase, subunit A"/>
    <property type="match status" value="2"/>
</dbReference>
<dbReference type="SUPFAM" id="SSF53597">
    <property type="entry name" value="Dihydrofolate reductase-like"/>
    <property type="match status" value="1"/>
</dbReference>
<evidence type="ECO:0000256" key="1">
    <source>
        <dbReference type="ARBA" id="ARBA00005104"/>
    </source>
</evidence>
<evidence type="ECO:0000259" key="4">
    <source>
        <dbReference type="Pfam" id="PF01872"/>
    </source>
</evidence>
<dbReference type="Pfam" id="PF01872">
    <property type="entry name" value="RibD_C"/>
    <property type="match status" value="2"/>
</dbReference>
<feature type="non-terminal residue" evidence="5">
    <location>
        <position position="1"/>
    </location>
</feature>
<dbReference type="PANTHER" id="PTHR38011:SF7">
    <property type="entry name" value="2,5-DIAMINO-6-RIBOSYLAMINO-4(3H)-PYRIMIDINONE 5'-PHOSPHATE REDUCTASE"/>
    <property type="match status" value="1"/>
</dbReference>
<sequence length="140" mass="14660">HVLRARSDAILVGRGTLQADAPGLDVRLPGLEDRSPPRVLLSATAVPGDGWTRIASPQDVGAVAGNWLLVEGGMATAAAFLAADLVDTLVIYQAPIVIGGGMTLGDIGLADLSAAHGRWRLADSRLLGSDRLSIYRRVRE</sequence>
<evidence type="ECO:0000313" key="6">
    <source>
        <dbReference type="Proteomes" id="UP001199525"/>
    </source>
</evidence>
<dbReference type="InterPro" id="IPR002734">
    <property type="entry name" value="RibDG_C"/>
</dbReference>
<dbReference type="PANTHER" id="PTHR38011">
    <property type="entry name" value="DIHYDROFOLATE REDUCTASE FAMILY PROTEIN (AFU_ORTHOLOGUE AFUA_8G06820)"/>
    <property type="match status" value="1"/>
</dbReference>
<comment type="pathway">
    <text evidence="1">Cofactor biosynthesis; riboflavin biosynthesis.</text>
</comment>
<evidence type="ECO:0000256" key="2">
    <source>
        <dbReference type="ARBA" id="ARBA00022857"/>
    </source>
</evidence>
<evidence type="ECO:0000313" key="5">
    <source>
        <dbReference type="EMBL" id="MCC5604771.1"/>
    </source>
</evidence>
<organism evidence="5 6">
    <name type="scientific">Nostoc favosum CHAB5714</name>
    <dbReference type="NCBI Taxonomy" id="2780399"/>
    <lineage>
        <taxon>Bacteria</taxon>
        <taxon>Bacillati</taxon>
        <taxon>Cyanobacteriota</taxon>
        <taxon>Cyanophyceae</taxon>
        <taxon>Nostocales</taxon>
        <taxon>Nostocaceae</taxon>
        <taxon>Nostoc</taxon>
        <taxon>Nostoc favosum</taxon>
    </lineage>
</organism>
<proteinExistence type="predicted"/>
<dbReference type="InterPro" id="IPR050765">
    <property type="entry name" value="Riboflavin_Biosynth_HTPR"/>
</dbReference>
<feature type="domain" description="Bacterial bifunctional deaminase-reductase C-terminal" evidence="4">
    <location>
        <begin position="1"/>
        <end position="45"/>
    </location>
</feature>
<feature type="domain" description="Bacterial bifunctional deaminase-reductase C-terminal" evidence="4">
    <location>
        <begin position="66"/>
        <end position="130"/>
    </location>
</feature>